<keyword evidence="3" id="KW-0479">Metal-binding</keyword>
<dbReference type="GO" id="GO:0004540">
    <property type="term" value="F:RNA nuclease activity"/>
    <property type="evidence" value="ECO:0007669"/>
    <property type="project" value="InterPro"/>
</dbReference>
<reference evidence="9 10" key="1">
    <citation type="submission" date="2018-03" db="EMBL/GenBank/DDBJ databases">
        <title>Genomic Encyclopedia of Archaeal and Bacterial Type Strains, Phase II (KMG-II): from individual species to whole genera.</title>
        <authorList>
            <person name="Goeker M."/>
        </authorList>
    </citation>
    <scope>NUCLEOTIDE SEQUENCE [LARGE SCALE GENOMIC DNA]</scope>
    <source>
        <strain evidence="9 10">DSM 29318</strain>
    </source>
</reference>
<keyword evidence="2" id="KW-0540">Nuclease</keyword>
<gene>
    <name evidence="9" type="ORF">BCF33_0226</name>
</gene>
<dbReference type="PANTHER" id="PTHR30001:SF1">
    <property type="entry name" value="RIBONUCLEASE E_G-LIKE PROTEIN, CHLOROPLASTIC"/>
    <property type="match status" value="1"/>
</dbReference>
<organism evidence="9 10">
    <name type="scientific">Hasllibacter halocynthiae</name>
    <dbReference type="NCBI Taxonomy" id="595589"/>
    <lineage>
        <taxon>Bacteria</taxon>
        <taxon>Pseudomonadati</taxon>
        <taxon>Pseudomonadota</taxon>
        <taxon>Alphaproteobacteria</taxon>
        <taxon>Rhodobacterales</taxon>
        <taxon>Roseobacteraceae</taxon>
        <taxon>Hasllibacter</taxon>
    </lineage>
</organism>
<dbReference type="OrthoDB" id="9804278at2"/>
<feature type="domain" description="RNA-binding protein AU-1/Ribonuclease E/G" evidence="8">
    <location>
        <begin position="212"/>
        <end position="332"/>
    </location>
</feature>
<dbReference type="GO" id="GO:0046872">
    <property type="term" value="F:metal ion binding"/>
    <property type="evidence" value="ECO:0007669"/>
    <property type="project" value="UniProtKB-KW"/>
</dbReference>
<evidence type="ECO:0000256" key="5">
    <source>
        <dbReference type="ARBA" id="ARBA00022801"/>
    </source>
</evidence>
<dbReference type="GO" id="GO:0016787">
    <property type="term" value="F:hydrolase activity"/>
    <property type="evidence" value="ECO:0007669"/>
    <property type="project" value="UniProtKB-KW"/>
</dbReference>
<feature type="domain" description="RNA-binding protein AU-1/Ribonuclease E/G" evidence="8">
    <location>
        <begin position="100"/>
        <end position="200"/>
    </location>
</feature>
<protein>
    <submittedName>
        <fullName evidence="9">Rne/Rng family ribonuclease</fullName>
    </submittedName>
</protein>
<keyword evidence="7" id="KW-0694">RNA-binding</keyword>
<keyword evidence="4" id="KW-0255">Endonuclease</keyword>
<evidence type="ECO:0000256" key="3">
    <source>
        <dbReference type="ARBA" id="ARBA00022723"/>
    </source>
</evidence>
<dbReference type="PANTHER" id="PTHR30001">
    <property type="entry name" value="RIBONUCLEASE"/>
    <property type="match status" value="1"/>
</dbReference>
<proteinExistence type="predicted"/>
<dbReference type="GO" id="GO:0004519">
    <property type="term" value="F:endonuclease activity"/>
    <property type="evidence" value="ECO:0007669"/>
    <property type="project" value="UniProtKB-KW"/>
</dbReference>
<evidence type="ECO:0000313" key="10">
    <source>
        <dbReference type="Proteomes" id="UP000238801"/>
    </source>
</evidence>
<dbReference type="GO" id="GO:0006364">
    <property type="term" value="P:rRNA processing"/>
    <property type="evidence" value="ECO:0007669"/>
    <property type="project" value="TreeGrafter"/>
</dbReference>
<evidence type="ECO:0000256" key="4">
    <source>
        <dbReference type="ARBA" id="ARBA00022759"/>
    </source>
</evidence>
<dbReference type="AlphaFoldDB" id="A0A2T0X6T1"/>
<keyword evidence="10" id="KW-1185">Reference proteome</keyword>
<comment type="caution">
    <text evidence="9">The sequence shown here is derived from an EMBL/GenBank/DDBJ whole genome shotgun (WGS) entry which is preliminary data.</text>
</comment>
<evidence type="ECO:0000256" key="1">
    <source>
        <dbReference type="ARBA" id="ARBA00001946"/>
    </source>
</evidence>
<evidence type="ECO:0000313" key="9">
    <source>
        <dbReference type="EMBL" id="PRY94633.1"/>
    </source>
</evidence>
<keyword evidence="6" id="KW-0460">Magnesium</keyword>
<evidence type="ECO:0000256" key="6">
    <source>
        <dbReference type="ARBA" id="ARBA00022842"/>
    </source>
</evidence>
<evidence type="ECO:0000256" key="2">
    <source>
        <dbReference type="ARBA" id="ARBA00022722"/>
    </source>
</evidence>
<name>A0A2T0X6T1_9RHOB</name>
<keyword evidence="5" id="KW-0378">Hydrolase</keyword>
<evidence type="ECO:0000256" key="7">
    <source>
        <dbReference type="ARBA" id="ARBA00022884"/>
    </source>
</evidence>
<dbReference type="EMBL" id="PVTT01000001">
    <property type="protein sequence ID" value="PRY94633.1"/>
    <property type="molecule type" value="Genomic_DNA"/>
</dbReference>
<dbReference type="InterPro" id="IPR004659">
    <property type="entry name" value="RNase_E/G"/>
</dbReference>
<dbReference type="InterPro" id="IPR019307">
    <property type="entry name" value="RNA-bd_AU-1/RNase_E/G"/>
</dbReference>
<evidence type="ECO:0000259" key="8">
    <source>
        <dbReference type="Pfam" id="PF10150"/>
    </source>
</evidence>
<dbReference type="Proteomes" id="UP000238801">
    <property type="component" value="Unassembled WGS sequence"/>
</dbReference>
<dbReference type="GO" id="GO:0003723">
    <property type="term" value="F:RNA binding"/>
    <property type="evidence" value="ECO:0007669"/>
    <property type="project" value="UniProtKB-KW"/>
</dbReference>
<dbReference type="RefSeq" id="WP_106159115.1">
    <property type="nucleotide sequence ID" value="NZ_PVTT01000001.1"/>
</dbReference>
<comment type="cofactor">
    <cofactor evidence="1">
        <name>Mg(2+)</name>
        <dbReference type="ChEBI" id="CHEBI:18420"/>
    </cofactor>
</comment>
<dbReference type="Pfam" id="PF10150">
    <property type="entry name" value="RNase_E_G"/>
    <property type="match status" value="2"/>
</dbReference>
<accession>A0A2T0X6T1</accession>
<dbReference type="GO" id="GO:0005737">
    <property type="term" value="C:cytoplasm"/>
    <property type="evidence" value="ECO:0007669"/>
    <property type="project" value="TreeGrafter"/>
</dbReference>
<sequence length="344" mass="35584">MKGRVAALGIVEGRQVAGLVVDGRVEDLLVEGPGLAPGAVLRGVVDRPLKGTGGVIVRLPGGTGFLRGARGRRPGEAILVQVVGWPEGGKAVPLTDRVVLKSRYAIATPGAPGINVSRAIRDEDMRDELTVLTREVLVDAPLPDGVGLILRSACEGADMDAVAADVAAAAGLAAQVLGDAGGGPELLVDGPDPHVAAWRDWDARPDDAPDALARHGVLDALDALSRPDMPLPGGGTLAVEATRALVAVDVDTGSDRSPAAGLKAGIAAMRELPRQLRLRGLGGMVVVDLAPVPKKDRRQIEAALKAALRADPVETSVAGWTPLGNLEMTRKRERLPLSVALSRR</sequence>